<reference evidence="4 5" key="1">
    <citation type="submission" date="2020-10" db="EMBL/GenBank/DDBJ databases">
        <title>The Coptis chinensis genome and diversification of protoberbering-type alkaloids.</title>
        <authorList>
            <person name="Wang B."/>
            <person name="Shu S."/>
            <person name="Song C."/>
            <person name="Liu Y."/>
        </authorList>
    </citation>
    <scope>NUCLEOTIDE SEQUENCE [LARGE SCALE GENOMIC DNA]</scope>
    <source>
        <strain evidence="4">HL-2020</strain>
        <tissue evidence="4">Leaf</tissue>
    </source>
</reference>
<organism evidence="4 5">
    <name type="scientific">Coptis chinensis</name>
    <dbReference type="NCBI Taxonomy" id="261450"/>
    <lineage>
        <taxon>Eukaryota</taxon>
        <taxon>Viridiplantae</taxon>
        <taxon>Streptophyta</taxon>
        <taxon>Embryophyta</taxon>
        <taxon>Tracheophyta</taxon>
        <taxon>Spermatophyta</taxon>
        <taxon>Magnoliopsida</taxon>
        <taxon>Ranunculales</taxon>
        <taxon>Ranunculaceae</taxon>
        <taxon>Coptidoideae</taxon>
        <taxon>Coptis</taxon>
    </lineage>
</organism>
<dbReference type="Gene3D" id="3.40.50.1110">
    <property type="entry name" value="SGNH hydrolase"/>
    <property type="match status" value="1"/>
</dbReference>
<dbReference type="EMBL" id="JADFTS010000002">
    <property type="protein sequence ID" value="KAF9618949.1"/>
    <property type="molecule type" value="Genomic_DNA"/>
</dbReference>
<keyword evidence="3" id="KW-0442">Lipid degradation</keyword>
<evidence type="ECO:0000313" key="4">
    <source>
        <dbReference type="EMBL" id="KAF9618949.1"/>
    </source>
</evidence>
<evidence type="ECO:0000313" key="5">
    <source>
        <dbReference type="Proteomes" id="UP000631114"/>
    </source>
</evidence>
<dbReference type="PANTHER" id="PTHR45648:SF7">
    <property type="entry name" value="OS12G0126100 PROTEIN"/>
    <property type="match status" value="1"/>
</dbReference>
<dbReference type="Pfam" id="PF00657">
    <property type="entry name" value="Lipase_GDSL"/>
    <property type="match status" value="1"/>
</dbReference>
<gene>
    <name evidence="4" type="ORF">IFM89_002944</name>
</gene>
<keyword evidence="2" id="KW-0378">Hydrolase</keyword>
<dbReference type="GO" id="GO:0016042">
    <property type="term" value="P:lipid catabolic process"/>
    <property type="evidence" value="ECO:0007669"/>
    <property type="project" value="UniProtKB-KW"/>
</dbReference>
<dbReference type="GO" id="GO:0016788">
    <property type="term" value="F:hydrolase activity, acting on ester bonds"/>
    <property type="evidence" value="ECO:0007669"/>
    <property type="project" value="InterPro"/>
</dbReference>
<sequence>MAADKMGSNMMLPPFYGQTASAKGLVIGLDSNNSQGTIKSTGNLQFEALNIQLRQLLEALQVMQLQLGQSTASELVQSSLFYISLNKDDYVQVFMRDFSSLRLKYGVARLAHILVKEMTRVIKEDHLYGMGPLGCAPNYTNLHDNCNDEINEVILQYNVTLSERLQILNYELLDAEIVFCDMYKGMMKAAQPRRWHAPIHPSMSGGICTTPLLLSTLCLLTGPGLENHPAFATRLISKYWHPQVHVKESTQ</sequence>
<dbReference type="OrthoDB" id="684033at2759"/>
<evidence type="ECO:0000256" key="3">
    <source>
        <dbReference type="ARBA" id="ARBA00022963"/>
    </source>
</evidence>
<dbReference type="Proteomes" id="UP000631114">
    <property type="component" value="Unassembled WGS sequence"/>
</dbReference>
<keyword evidence="3" id="KW-0443">Lipid metabolism</keyword>
<accession>A0A835IKP9</accession>
<comment type="similarity">
    <text evidence="1">Belongs to the 'GDSL' lipolytic enzyme family.</text>
</comment>
<dbReference type="InterPro" id="IPR036514">
    <property type="entry name" value="SGNH_hydro_sf"/>
</dbReference>
<dbReference type="InterPro" id="IPR051058">
    <property type="entry name" value="GDSL_Est/Lipase"/>
</dbReference>
<comment type="caution">
    <text evidence="4">The sequence shown here is derived from an EMBL/GenBank/DDBJ whole genome shotgun (WGS) entry which is preliminary data.</text>
</comment>
<protein>
    <submittedName>
        <fullName evidence="4">Uncharacterized protein</fullName>
    </submittedName>
</protein>
<evidence type="ECO:0000256" key="2">
    <source>
        <dbReference type="ARBA" id="ARBA00022801"/>
    </source>
</evidence>
<dbReference type="PANTHER" id="PTHR45648">
    <property type="entry name" value="GDSL LIPASE/ACYLHYDROLASE FAMILY PROTEIN (AFU_ORTHOLOGUE AFUA_4G14700)"/>
    <property type="match status" value="1"/>
</dbReference>
<name>A0A835IKP9_9MAGN</name>
<evidence type="ECO:0000256" key="1">
    <source>
        <dbReference type="ARBA" id="ARBA00008668"/>
    </source>
</evidence>
<dbReference type="AlphaFoldDB" id="A0A835IKP9"/>
<dbReference type="InterPro" id="IPR001087">
    <property type="entry name" value="GDSL"/>
</dbReference>
<keyword evidence="5" id="KW-1185">Reference proteome</keyword>
<proteinExistence type="inferred from homology"/>